<accession>A0ABY7SVK2</accession>
<dbReference type="Gene3D" id="3.30.420.310">
    <property type="entry name" value="2-keto-3-deoxy-galactonokinase, C-terminal domain"/>
    <property type="match status" value="1"/>
</dbReference>
<dbReference type="InterPro" id="IPR042258">
    <property type="entry name" value="DGOK_N"/>
</dbReference>
<gene>
    <name evidence="2" type="ORF">JHW45_00105</name>
</gene>
<name>A0ABY7SVK2_9RHOB</name>
<protein>
    <submittedName>
        <fullName evidence="2">2-dehydro-3-deoxygalactonokinase</fullName>
    </submittedName>
</protein>
<evidence type="ECO:0000313" key="3">
    <source>
        <dbReference type="Proteomes" id="UP001218412"/>
    </source>
</evidence>
<evidence type="ECO:0000256" key="1">
    <source>
        <dbReference type="SAM" id="MobiDB-lite"/>
    </source>
</evidence>
<dbReference type="Gene3D" id="3.30.420.300">
    <property type="entry name" value="2-keto-3-deoxy-galactonokinase, substrate binding domain"/>
    <property type="match status" value="1"/>
</dbReference>
<proteinExistence type="predicted"/>
<dbReference type="Proteomes" id="UP001218412">
    <property type="component" value="Chromosome"/>
</dbReference>
<evidence type="ECO:0000313" key="2">
    <source>
        <dbReference type="EMBL" id="WCR10870.1"/>
    </source>
</evidence>
<sequence length="340" mass="35866">MYVLRAQRLRRAGTLDKTRRRPPSLDADSPSWPVEPARRRPDLTTPDCTAADWIAADWDAGTLRLWAMRGDQVVDSRASDDGTDGLAGDDFAAVLTRMTEGWADAPVVACGTVGAADGLARIACASVPATVDPRPVQVPGRRVWIVGGLTQADPPDLMQGDETRIAGLLAARPQFDGTLCLPGAQTRWARISASEVVSFQTFLTGEMFDLLSRQSVLRHAVGTPGDIDAFDAAVSDALSQPHRAYGRLFQLHARAQLGGLQPETAGATLSGTLIGWELAGARPYWLGQEVCVIGAPARTAPYARALAQQGVTCTEGDGTAATLAGLGRAFRAIADAAAAI</sequence>
<keyword evidence="3" id="KW-1185">Reference proteome</keyword>
<dbReference type="Pfam" id="PF05035">
    <property type="entry name" value="DGOK"/>
    <property type="match status" value="1"/>
</dbReference>
<dbReference type="EMBL" id="CP067134">
    <property type="protein sequence ID" value="WCR10870.1"/>
    <property type="molecule type" value="Genomic_DNA"/>
</dbReference>
<organism evidence="2 3">
    <name type="scientific">Paracoccus stylophorae</name>
    <dbReference type="NCBI Taxonomy" id="659350"/>
    <lineage>
        <taxon>Bacteria</taxon>
        <taxon>Pseudomonadati</taxon>
        <taxon>Pseudomonadota</taxon>
        <taxon>Alphaproteobacteria</taxon>
        <taxon>Rhodobacterales</taxon>
        <taxon>Paracoccaceae</taxon>
        <taxon>Paracoccus</taxon>
    </lineage>
</organism>
<dbReference type="InterPro" id="IPR042257">
    <property type="entry name" value="DGOK_C"/>
</dbReference>
<feature type="region of interest" description="Disordered" evidence="1">
    <location>
        <begin position="13"/>
        <end position="45"/>
    </location>
</feature>
<reference evidence="2 3" key="1">
    <citation type="submission" date="2021-01" db="EMBL/GenBank/DDBJ databases">
        <title>Biogeographic distribution of Paracoccus.</title>
        <authorList>
            <person name="Hollensteiner J."/>
            <person name="Leineberger J."/>
            <person name="Brinkhoff T."/>
            <person name="Daniel R."/>
        </authorList>
    </citation>
    <scope>NUCLEOTIDE SEQUENCE [LARGE SCALE GENOMIC DNA]</scope>
    <source>
        <strain evidence="2 3">LMG25392</strain>
    </source>
</reference>
<dbReference type="InterPro" id="IPR007729">
    <property type="entry name" value="DGOK"/>
</dbReference>